<dbReference type="InterPro" id="IPR012480">
    <property type="entry name" value="Hepar_II_III_C"/>
</dbReference>
<evidence type="ECO:0000259" key="6">
    <source>
        <dbReference type="Pfam" id="PF07940"/>
    </source>
</evidence>
<name>A0A5M4B4G4_9BACT</name>
<organism evidence="8 9">
    <name type="scientific">Prolixibacter bellariivorans</name>
    <dbReference type="NCBI Taxonomy" id="314319"/>
    <lineage>
        <taxon>Bacteria</taxon>
        <taxon>Pseudomonadati</taxon>
        <taxon>Bacteroidota</taxon>
        <taxon>Bacteroidia</taxon>
        <taxon>Marinilabiliales</taxon>
        <taxon>Prolixibacteraceae</taxon>
        <taxon>Prolixibacter</taxon>
    </lineage>
</organism>
<dbReference type="Proteomes" id="UP000391834">
    <property type="component" value="Unassembled WGS sequence"/>
</dbReference>
<feature type="domain" description="Heparin-sulfate lyase N-terminal" evidence="7">
    <location>
        <begin position="98"/>
        <end position="337"/>
    </location>
</feature>
<keyword evidence="2 5" id="KW-0732">Signal</keyword>
<feature type="signal peptide" evidence="5">
    <location>
        <begin position="1"/>
        <end position="25"/>
    </location>
</feature>
<proteinExistence type="predicted"/>
<evidence type="ECO:0000256" key="2">
    <source>
        <dbReference type="ARBA" id="ARBA00022729"/>
    </source>
</evidence>
<dbReference type="GO" id="GO:0016829">
    <property type="term" value="F:lyase activity"/>
    <property type="evidence" value="ECO:0007669"/>
    <property type="project" value="UniProtKB-KW"/>
</dbReference>
<dbReference type="AlphaFoldDB" id="A0A5M4B4G4"/>
<evidence type="ECO:0000256" key="3">
    <source>
        <dbReference type="ARBA" id="ARBA00022764"/>
    </source>
</evidence>
<dbReference type="Gene3D" id="2.70.98.70">
    <property type="match status" value="1"/>
</dbReference>
<feature type="chain" id="PRO_5024401791" evidence="5">
    <location>
        <begin position="26"/>
        <end position="651"/>
    </location>
</feature>
<dbReference type="Pfam" id="PF16889">
    <property type="entry name" value="Hepar_II_III_N"/>
    <property type="match status" value="1"/>
</dbReference>
<gene>
    <name evidence="8" type="ORF">PbJCM13498_39080</name>
</gene>
<evidence type="ECO:0000256" key="4">
    <source>
        <dbReference type="ARBA" id="ARBA00023239"/>
    </source>
</evidence>
<dbReference type="Gene3D" id="1.50.10.100">
    <property type="entry name" value="Chondroitin AC/alginate lyase"/>
    <property type="match status" value="1"/>
</dbReference>
<keyword evidence="3" id="KW-0574">Periplasm</keyword>
<dbReference type="SUPFAM" id="SSF48230">
    <property type="entry name" value="Chondroitin AC/alginate lyase"/>
    <property type="match status" value="1"/>
</dbReference>
<feature type="domain" description="Heparinase II/III-like C-terminal" evidence="6">
    <location>
        <begin position="386"/>
        <end position="546"/>
    </location>
</feature>
<dbReference type="InterPro" id="IPR031680">
    <property type="entry name" value="Hepar_II_III_N"/>
</dbReference>
<dbReference type="EMBL" id="BLAX01000001">
    <property type="protein sequence ID" value="GET35045.1"/>
    <property type="molecule type" value="Genomic_DNA"/>
</dbReference>
<dbReference type="InterPro" id="IPR019546">
    <property type="entry name" value="TAT_signal_bac_arc"/>
</dbReference>
<accession>A0A5M4B4G4</accession>
<dbReference type="NCBIfam" id="TIGR01409">
    <property type="entry name" value="TAT_signal_seq"/>
    <property type="match status" value="1"/>
</dbReference>
<dbReference type="PROSITE" id="PS51318">
    <property type="entry name" value="TAT"/>
    <property type="match status" value="1"/>
</dbReference>
<evidence type="ECO:0000256" key="5">
    <source>
        <dbReference type="SAM" id="SignalP"/>
    </source>
</evidence>
<reference evidence="8 9" key="1">
    <citation type="submission" date="2019-10" db="EMBL/GenBank/DDBJ databases">
        <title>Prolixibacter strains distinguished by the presence of nitrate reductase genes were adept at nitrate-dependent anaerobic corrosion of metallic iron and carbon steel.</title>
        <authorList>
            <person name="Iino T."/>
            <person name="Shono N."/>
            <person name="Ito K."/>
            <person name="Nakamura R."/>
            <person name="Sueoka K."/>
            <person name="Harayama S."/>
            <person name="Ohkuma M."/>
        </authorList>
    </citation>
    <scope>NUCLEOTIDE SEQUENCE [LARGE SCALE GENOMIC DNA]</scope>
    <source>
        <strain evidence="8 9">JCM 13498</strain>
    </source>
</reference>
<keyword evidence="9" id="KW-1185">Reference proteome</keyword>
<keyword evidence="4" id="KW-0456">Lyase</keyword>
<dbReference type="GO" id="GO:0042597">
    <property type="term" value="C:periplasmic space"/>
    <property type="evidence" value="ECO:0007669"/>
    <property type="project" value="UniProtKB-SubCell"/>
</dbReference>
<evidence type="ECO:0000256" key="1">
    <source>
        <dbReference type="ARBA" id="ARBA00004418"/>
    </source>
</evidence>
<comment type="subcellular location">
    <subcellularLocation>
        <location evidence="1">Periplasm</location>
    </subcellularLocation>
</comment>
<comment type="caution">
    <text evidence="8">The sequence shown here is derived from an EMBL/GenBank/DDBJ whole genome shotgun (WGS) entry which is preliminary data.</text>
</comment>
<dbReference type="InterPro" id="IPR006311">
    <property type="entry name" value="TAT_signal"/>
</dbReference>
<evidence type="ECO:0000313" key="9">
    <source>
        <dbReference type="Proteomes" id="UP000391834"/>
    </source>
</evidence>
<dbReference type="PANTHER" id="PTHR39210">
    <property type="entry name" value="HEPARIN-SULFATE LYASE"/>
    <property type="match status" value="1"/>
</dbReference>
<dbReference type="PANTHER" id="PTHR39210:SF1">
    <property type="entry name" value="HEPARIN-SULFATE LYASE"/>
    <property type="match status" value="1"/>
</dbReference>
<dbReference type="InterPro" id="IPR008929">
    <property type="entry name" value="Chondroitin_lyas"/>
</dbReference>
<protein>
    <submittedName>
        <fullName evidence="8">Uncharacterized protein</fullName>
    </submittedName>
</protein>
<dbReference type="Pfam" id="PF07940">
    <property type="entry name" value="Hepar_II_III_C"/>
    <property type="match status" value="1"/>
</dbReference>
<sequence length="651" mass="73861">MDNRRRRFIKNVTAATAGVTLGSMAFGNSSVNAFSRKANGDKDKQPEAQFPFYPYVKKYNFGDYLPKDQGGKFIQMQLIDSEDDHVIVKAIRNGLLQRVYGDPIGWGKLEKTELEKSVWLNRFYYLPSFARLYYLSGDESYLEDMMKLIRVWVHDNPRVTEHPTSKYNWYDMQVAWRSIHLSWCYYLGEKGLSIADKQLIKDTLKEHALVLAEGFGQQKLNEFNHQAHGALAMIYLGTLFPELSQAEELRTGALRILEHHINFAFYPDGGNVEQMFGYYPFEASIFRDTYLLCRDNGVTPPKNILPLLHKMADYLFEVAQPDGTMPPVNDSYPMPVNPTETIIREILNEKVSADKKPGSYYLPETQIGVMRANGSGLTPWYLLANPARTIGSHDHAGRLGFVLWYGKEPVLIDSGCSNYDNPLIVKWYRTSRAHNTVLIDGKQDAATSSDRQWAGKRQTDNRITDWEEKPDYKLVRMVSPASDPTNSNVQWTRNLAFVRNKYMLIHDHFKSSEKHNYELLLHLLPVEVETHGARKSVLLKTDHPMAIIPANAESYDDLSVGKGYVNLEGTDRLAPVVSYSTSGADTHSVLLVAPVKENASEWKVTQELLADGVALTVEGPSDEKDTILFRKSGASSISYKGHQTSDWMAVF</sequence>
<evidence type="ECO:0000259" key="7">
    <source>
        <dbReference type="Pfam" id="PF16889"/>
    </source>
</evidence>
<dbReference type="OrthoDB" id="7335480at2"/>
<dbReference type="RefSeq" id="WP_027586000.1">
    <property type="nucleotide sequence ID" value="NZ_BLAX01000001.1"/>
</dbReference>
<evidence type="ECO:0000313" key="8">
    <source>
        <dbReference type="EMBL" id="GET35045.1"/>
    </source>
</evidence>